<accession>T1L2E3</accession>
<evidence type="ECO:0000313" key="2">
    <source>
        <dbReference type="EnsemblMetazoa" id="tetur33g00610.1"/>
    </source>
</evidence>
<organism evidence="2 3">
    <name type="scientific">Tetranychus urticae</name>
    <name type="common">Two-spotted spider mite</name>
    <dbReference type="NCBI Taxonomy" id="32264"/>
    <lineage>
        <taxon>Eukaryota</taxon>
        <taxon>Metazoa</taxon>
        <taxon>Ecdysozoa</taxon>
        <taxon>Arthropoda</taxon>
        <taxon>Chelicerata</taxon>
        <taxon>Arachnida</taxon>
        <taxon>Acari</taxon>
        <taxon>Acariformes</taxon>
        <taxon>Trombidiformes</taxon>
        <taxon>Prostigmata</taxon>
        <taxon>Eleutherengona</taxon>
        <taxon>Raphignathae</taxon>
        <taxon>Tetranychoidea</taxon>
        <taxon>Tetranychidae</taxon>
        <taxon>Tetranychus</taxon>
    </lineage>
</organism>
<keyword evidence="1" id="KW-0732">Signal</keyword>
<dbReference type="EnsemblMetazoa" id="tetur33g00610.1">
    <property type="protein sequence ID" value="tetur33g00610.1"/>
    <property type="gene ID" value="tetur33g00610"/>
</dbReference>
<keyword evidence="3" id="KW-1185">Reference proteome</keyword>
<reference evidence="3" key="1">
    <citation type="submission" date="2011-08" db="EMBL/GenBank/DDBJ databases">
        <authorList>
            <person name="Rombauts S."/>
        </authorList>
    </citation>
    <scope>NUCLEOTIDE SEQUENCE</scope>
    <source>
        <strain evidence="3">London</strain>
    </source>
</reference>
<evidence type="ECO:0000256" key="1">
    <source>
        <dbReference type="SAM" id="SignalP"/>
    </source>
</evidence>
<sequence length="55" mass="6243">MWPLNVLPLLWSLFQHKMTMIEVIEQSSKDGGISNGGSICGETDKVIIILQKWRT</sequence>
<name>T1L2E3_TETUR</name>
<dbReference type="HOGENOM" id="CLU_3034964_0_0_1"/>
<evidence type="ECO:0000313" key="3">
    <source>
        <dbReference type="Proteomes" id="UP000015104"/>
    </source>
</evidence>
<dbReference type="Proteomes" id="UP000015104">
    <property type="component" value="Unassembled WGS sequence"/>
</dbReference>
<feature type="chain" id="PRO_5004592057" evidence="1">
    <location>
        <begin position="22"/>
        <end position="55"/>
    </location>
</feature>
<dbReference type="AlphaFoldDB" id="T1L2E3"/>
<proteinExistence type="predicted"/>
<reference evidence="2" key="2">
    <citation type="submission" date="2015-06" db="UniProtKB">
        <authorList>
            <consortium name="EnsemblMetazoa"/>
        </authorList>
    </citation>
    <scope>IDENTIFICATION</scope>
</reference>
<protein>
    <submittedName>
        <fullName evidence="2">Uncharacterized protein</fullName>
    </submittedName>
</protein>
<dbReference type="EMBL" id="CAEY01000945">
    <property type="status" value="NOT_ANNOTATED_CDS"/>
    <property type="molecule type" value="Genomic_DNA"/>
</dbReference>
<feature type="signal peptide" evidence="1">
    <location>
        <begin position="1"/>
        <end position="21"/>
    </location>
</feature>